<feature type="transmembrane region" description="Helical" evidence="1">
    <location>
        <begin position="252"/>
        <end position="269"/>
    </location>
</feature>
<feature type="transmembrane region" description="Helical" evidence="1">
    <location>
        <begin position="164"/>
        <end position="181"/>
    </location>
</feature>
<sequence length="335" mass="38779">MNGETHSLIILYIIYILLMTIIVTISYEFSLKNKIGYFILLVSYITTAIFLILLSPQDLVISSLISVYFWLIMQLGYNLGKYKFAIVSSVVFQEILMSLLYYEIVRGDLTNALYSLYFYGTDIPSFSLQIPQIIVPAVLEVVNSFMFFLMIFPEIAYLSYKYRNKYVLFLSFLVFAGPNIASEMTHSILPLSHDPINEASLLELFISVCLSIYFSINYIRGRINFFYFLLFSLLTIAISVTEFYYSLTLNEIPYAVITLLGIALLFYYVDKKDNVNDKKILPYLCFLPSIAEIFYGASVSYFYNLVSITYALSSSSFIISLLPILYYYFNKFQYN</sequence>
<organism evidence="3 4">
    <name type="scientific">Sulfurisphaera ohwakuensis</name>
    <dbReference type="NCBI Taxonomy" id="69656"/>
    <lineage>
        <taxon>Archaea</taxon>
        <taxon>Thermoproteota</taxon>
        <taxon>Thermoprotei</taxon>
        <taxon>Sulfolobales</taxon>
        <taxon>Sulfolobaceae</taxon>
        <taxon>Sulfurisphaera</taxon>
    </lineage>
</organism>
<dbReference type="GeneID" id="42800697"/>
<name>A0A650CG37_SULOH</name>
<feature type="transmembrane region" description="Helical" evidence="1">
    <location>
        <begin position="201"/>
        <end position="219"/>
    </location>
</feature>
<dbReference type="EMBL" id="JACHFY010000016">
    <property type="protein sequence ID" value="MBB5254480.1"/>
    <property type="molecule type" value="Genomic_DNA"/>
</dbReference>
<dbReference type="EMBL" id="CP045484">
    <property type="protein sequence ID" value="QGR16716.1"/>
    <property type="molecule type" value="Genomic_DNA"/>
</dbReference>
<feature type="transmembrane region" description="Helical" evidence="1">
    <location>
        <begin position="308"/>
        <end position="329"/>
    </location>
</feature>
<feature type="transmembrane region" description="Helical" evidence="1">
    <location>
        <begin position="59"/>
        <end position="77"/>
    </location>
</feature>
<dbReference type="OrthoDB" id="44226at2157"/>
<gene>
    <name evidence="3" type="ORF">D1869_05585</name>
    <name evidence="2" type="ORF">HNQ62_002254</name>
</gene>
<feature type="transmembrane region" description="Helical" evidence="1">
    <location>
        <begin position="84"/>
        <end position="102"/>
    </location>
</feature>
<accession>A0A650CG37</accession>
<reference evidence="3 4" key="1">
    <citation type="submission" date="2019-10" db="EMBL/GenBank/DDBJ databases">
        <title>Genome Sequences from Six Type Strain Members of the Archaeal Family Sulfolobaceae: Acidianus ambivalens, Acidianus infernus, Metallosphaera prunae, Stygiolobus azoricus, Sulfolobus metallicus, and Sulfurisphaera ohwakuensis.</title>
        <authorList>
            <person name="Counts J.A."/>
            <person name="Kelly R.M."/>
        </authorList>
    </citation>
    <scope>NUCLEOTIDE SEQUENCE [LARGE SCALE GENOMIC DNA]</scope>
    <source>
        <strain evidence="3 4">TA-1</strain>
    </source>
</reference>
<keyword evidence="1" id="KW-0472">Membrane</keyword>
<dbReference type="RefSeq" id="WP_156014271.1">
    <property type="nucleotide sequence ID" value="NZ_CP045484.1"/>
</dbReference>
<feature type="transmembrane region" description="Helical" evidence="1">
    <location>
        <begin position="133"/>
        <end position="152"/>
    </location>
</feature>
<keyword evidence="1" id="KW-0812">Transmembrane</keyword>
<proteinExistence type="predicted"/>
<evidence type="ECO:0000313" key="3">
    <source>
        <dbReference type="EMBL" id="QGR16716.1"/>
    </source>
</evidence>
<protein>
    <submittedName>
        <fullName evidence="3">Uncharacterized protein</fullName>
    </submittedName>
</protein>
<evidence type="ECO:0000313" key="4">
    <source>
        <dbReference type="Proteomes" id="UP000427373"/>
    </source>
</evidence>
<keyword evidence="4" id="KW-1185">Reference proteome</keyword>
<feature type="transmembrane region" description="Helical" evidence="1">
    <location>
        <begin position="6"/>
        <end position="23"/>
    </location>
</feature>
<reference evidence="2 5" key="2">
    <citation type="submission" date="2020-08" db="EMBL/GenBank/DDBJ databases">
        <title>Genomic Encyclopedia of Type Strains, Phase IV (KMG-IV): sequencing the most valuable type-strain genomes for metagenomic binning, comparative biology and taxonomic classification.</title>
        <authorList>
            <person name="Goeker M."/>
        </authorList>
    </citation>
    <scope>NUCLEOTIDE SEQUENCE [LARGE SCALE GENOMIC DNA]</scope>
    <source>
        <strain evidence="2 5">DSM 12421</strain>
    </source>
</reference>
<keyword evidence="1" id="KW-1133">Transmembrane helix</keyword>
<evidence type="ECO:0000313" key="5">
    <source>
        <dbReference type="Proteomes" id="UP000582213"/>
    </source>
</evidence>
<dbReference type="Proteomes" id="UP000427373">
    <property type="component" value="Chromosome"/>
</dbReference>
<dbReference type="KEGG" id="soh:D1869_05585"/>
<dbReference type="Proteomes" id="UP000582213">
    <property type="component" value="Unassembled WGS sequence"/>
</dbReference>
<dbReference type="AlphaFoldDB" id="A0A650CG37"/>
<feature type="transmembrane region" description="Helical" evidence="1">
    <location>
        <begin position="35"/>
        <end position="53"/>
    </location>
</feature>
<feature type="transmembrane region" description="Helical" evidence="1">
    <location>
        <begin position="226"/>
        <end position="246"/>
    </location>
</feature>
<evidence type="ECO:0000256" key="1">
    <source>
        <dbReference type="SAM" id="Phobius"/>
    </source>
</evidence>
<feature type="transmembrane region" description="Helical" evidence="1">
    <location>
        <begin position="281"/>
        <end position="302"/>
    </location>
</feature>
<evidence type="ECO:0000313" key="2">
    <source>
        <dbReference type="EMBL" id="MBB5254480.1"/>
    </source>
</evidence>